<organism evidence="1 2">
    <name type="scientific">Coemansia aciculifera</name>
    <dbReference type="NCBI Taxonomy" id="417176"/>
    <lineage>
        <taxon>Eukaryota</taxon>
        <taxon>Fungi</taxon>
        <taxon>Fungi incertae sedis</taxon>
        <taxon>Zoopagomycota</taxon>
        <taxon>Kickxellomycotina</taxon>
        <taxon>Kickxellomycetes</taxon>
        <taxon>Kickxellales</taxon>
        <taxon>Kickxellaceae</taxon>
        <taxon>Coemansia</taxon>
    </lineage>
</organism>
<proteinExistence type="predicted"/>
<sequence length="235" mass="27076">MNSVLASRSCLARPVQLARAVHSSAIQQAGRSKNRVAFKKHAAINRKEHAALYDEQDQAYTSRTQPDVWEDGDHHTYGHLLMESVRDVRRYVRQMKFEHPTLVEHAKPFRPPPASHILRFERSITMGERHLPSDRKVVLRVQVAQLGLRVSELHKFVLLAGSRYNPVTDELKMSEAREPSSLLNKRRLADTLNALIAESKKKDESFSDVPLDFRHCDYKPKAKFPLEWLPKAQQQ</sequence>
<keyword evidence="1" id="KW-0687">Ribonucleoprotein</keyword>
<dbReference type="EMBL" id="JANBVB010000598">
    <property type="protein sequence ID" value="KAJ2893126.1"/>
    <property type="molecule type" value="Genomic_DNA"/>
</dbReference>
<keyword evidence="2" id="KW-1185">Reference proteome</keyword>
<keyword evidence="1" id="KW-0689">Ribosomal protein</keyword>
<evidence type="ECO:0000313" key="2">
    <source>
        <dbReference type="Proteomes" id="UP001139981"/>
    </source>
</evidence>
<gene>
    <name evidence="1" type="primary">RSM24</name>
    <name evidence="1" type="ORF">IWW38_002968</name>
</gene>
<protein>
    <submittedName>
        <fullName evidence="1">37S ribosomal protein S24, mitochondrial</fullName>
    </submittedName>
</protein>
<accession>A0ACC1M3K5</accession>
<name>A0ACC1M3K5_9FUNG</name>
<evidence type="ECO:0000313" key="1">
    <source>
        <dbReference type="EMBL" id="KAJ2893126.1"/>
    </source>
</evidence>
<reference evidence="1" key="1">
    <citation type="submission" date="2022-07" db="EMBL/GenBank/DDBJ databases">
        <title>Phylogenomic reconstructions and comparative analyses of Kickxellomycotina fungi.</title>
        <authorList>
            <person name="Reynolds N.K."/>
            <person name="Stajich J.E."/>
            <person name="Barry K."/>
            <person name="Grigoriev I.V."/>
            <person name="Crous P."/>
            <person name="Smith M.E."/>
        </authorList>
    </citation>
    <scope>NUCLEOTIDE SEQUENCE</scope>
    <source>
        <strain evidence="1">CBS 190363</strain>
    </source>
</reference>
<comment type="caution">
    <text evidence="1">The sequence shown here is derived from an EMBL/GenBank/DDBJ whole genome shotgun (WGS) entry which is preliminary data.</text>
</comment>
<dbReference type="Proteomes" id="UP001139981">
    <property type="component" value="Unassembled WGS sequence"/>
</dbReference>